<dbReference type="SUPFAM" id="SSF57095">
    <property type="entry name" value="Scorpion toxin-like"/>
    <property type="match status" value="3"/>
</dbReference>
<dbReference type="InterPro" id="IPR036574">
    <property type="entry name" value="Scorpion_toxin-like_sf"/>
</dbReference>
<sequence length="328" mass="36591">MTRAEKMAFATKSVSSFAIIFILVLVIFEVPEIESHDDECLIEYGGDVGLSFCLPEIFPSFCYSRCRKDKGALGGTCIWGEDGTVDVKCLCDYCSDIPNDKILSGEAPEIEAQDSECLKEYGGNVGFGFCAPQTFPTICYIRCREDKDAKGGRCITGDAGAFDFKCLCDYCSDKPNDQILHGFRSGVALFRSGSFRRLELLEDDLSLCRVRPLFLLQTLRLVFSVPAGASWVSRWVGVLGFTIRVRFVLSIGLRFLCWFSGSFWLLVERWFCRSFPVPNGATRPLLEVPEIKAQDSECLKEYGGNVGFNFCAPRIYPSDQISHQILSG</sequence>
<feature type="domain" description="Knottins-like" evidence="7">
    <location>
        <begin position="116"/>
        <end position="171"/>
    </location>
</feature>
<protein>
    <recommendedName>
        <fullName evidence="7">Knottins-like domain-containing protein</fullName>
    </recommendedName>
</protein>
<keyword evidence="9" id="KW-1185">Reference proteome</keyword>
<keyword evidence="2" id="KW-0964">Secreted</keyword>
<proteinExistence type="inferred from homology"/>
<evidence type="ECO:0000256" key="4">
    <source>
        <dbReference type="ARBA" id="ARBA00022577"/>
    </source>
</evidence>
<dbReference type="EMBL" id="JAGKQM010000014">
    <property type="protein sequence ID" value="KAH0882202.1"/>
    <property type="molecule type" value="Genomic_DNA"/>
</dbReference>
<evidence type="ECO:0000256" key="3">
    <source>
        <dbReference type="ARBA" id="ARBA00022529"/>
    </source>
</evidence>
<comment type="similarity">
    <text evidence="5">Belongs to the DEFL family. Protease inhibitor I18 (RTI/MTI-2) subfamily.</text>
</comment>
<gene>
    <name evidence="8" type="ORF">HID58_058298</name>
</gene>
<dbReference type="Proteomes" id="UP000824890">
    <property type="component" value="Unassembled WGS sequence"/>
</dbReference>
<evidence type="ECO:0000256" key="5">
    <source>
        <dbReference type="ARBA" id="ARBA00038027"/>
    </source>
</evidence>
<reference evidence="8 9" key="1">
    <citation type="submission" date="2021-05" db="EMBL/GenBank/DDBJ databases">
        <title>Genome Assembly of Synthetic Allotetraploid Brassica napus Reveals Homoeologous Exchanges between Subgenomes.</title>
        <authorList>
            <person name="Davis J.T."/>
        </authorList>
    </citation>
    <scope>NUCLEOTIDE SEQUENCE [LARGE SCALE GENOMIC DNA]</scope>
    <source>
        <strain evidence="9">cv. Da-Ae</strain>
        <tissue evidence="8">Seedling</tissue>
    </source>
</reference>
<evidence type="ECO:0000259" key="7">
    <source>
        <dbReference type="SMART" id="SM00505"/>
    </source>
</evidence>
<feature type="transmembrane region" description="Helical" evidence="6">
    <location>
        <begin position="7"/>
        <end position="28"/>
    </location>
</feature>
<keyword evidence="6" id="KW-1133">Transmembrane helix</keyword>
<evidence type="ECO:0000313" key="8">
    <source>
        <dbReference type="EMBL" id="KAH0882202.1"/>
    </source>
</evidence>
<dbReference type="InterPro" id="IPR002061">
    <property type="entry name" value="Scorpion_toxinL/defensin"/>
</dbReference>
<dbReference type="InterPro" id="IPR003614">
    <property type="entry name" value="Knottins"/>
</dbReference>
<keyword evidence="6" id="KW-0812">Transmembrane</keyword>
<dbReference type="Pfam" id="PF00537">
    <property type="entry name" value="Toxin_3"/>
    <property type="match status" value="2"/>
</dbReference>
<evidence type="ECO:0000256" key="1">
    <source>
        <dbReference type="ARBA" id="ARBA00004613"/>
    </source>
</evidence>
<accession>A0ABQ7ZQ79</accession>
<dbReference type="Gene3D" id="3.30.30.10">
    <property type="entry name" value="Knottin, scorpion toxin-like"/>
    <property type="match status" value="3"/>
</dbReference>
<comment type="subcellular location">
    <subcellularLocation>
        <location evidence="1">Secreted</location>
    </subcellularLocation>
</comment>
<evidence type="ECO:0000256" key="6">
    <source>
        <dbReference type="SAM" id="Phobius"/>
    </source>
</evidence>
<evidence type="ECO:0000256" key="2">
    <source>
        <dbReference type="ARBA" id="ARBA00022525"/>
    </source>
</evidence>
<keyword evidence="4" id="KW-0295">Fungicide</keyword>
<keyword evidence="3" id="KW-0929">Antimicrobial</keyword>
<feature type="domain" description="Knottins-like" evidence="7">
    <location>
        <begin position="39"/>
        <end position="94"/>
    </location>
</feature>
<name>A0ABQ7ZQ79_BRANA</name>
<evidence type="ECO:0000313" key="9">
    <source>
        <dbReference type="Proteomes" id="UP000824890"/>
    </source>
</evidence>
<comment type="caution">
    <text evidence="8">The sequence shown here is derived from an EMBL/GenBank/DDBJ whole genome shotgun (WGS) entry which is preliminary data.</text>
</comment>
<keyword evidence="6" id="KW-0472">Membrane</keyword>
<organism evidence="8 9">
    <name type="scientific">Brassica napus</name>
    <name type="common">Rape</name>
    <dbReference type="NCBI Taxonomy" id="3708"/>
    <lineage>
        <taxon>Eukaryota</taxon>
        <taxon>Viridiplantae</taxon>
        <taxon>Streptophyta</taxon>
        <taxon>Embryophyta</taxon>
        <taxon>Tracheophyta</taxon>
        <taxon>Spermatophyta</taxon>
        <taxon>Magnoliopsida</taxon>
        <taxon>eudicotyledons</taxon>
        <taxon>Gunneridae</taxon>
        <taxon>Pentapetalae</taxon>
        <taxon>rosids</taxon>
        <taxon>malvids</taxon>
        <taxon>Brassicales</taxon>
        <taxon>Brassicaceae</taxon>
        <taxon>Brassiceae</taxon>
        <taxon>Brassica</taxon>
    </lineage>
</organism>
<feature type="non-terminal residue" evidence="8">
    <location>
        <position position="328"/>
    </location>
</feature>
<dbReference type="SMART" id="SM00505">
    <property type="entry name" value="Knot1"/>
    <property type="match status" value="2"/>
</dbReference>